<dbReference type="Proteomes" id="UP000194469">
    <property type="component" value="Unassembled WGS sequence"/>
</dbReference>
<gene>
    <name evidence="3" type="ORF">SAMN06295984_1224</name>
</gene>
<dbReference type="AlphaFoldDB" id="A0A1Y6EYF0"/>
<reference evidence="4" key="1">
    <citation type="submission" date="2017-04" db="EMBL/GenBank/DDBJ databases">
        <authorList>
            <person name="Varghese N."/>
            <person name="Submissions S."/>
        </authorList>
    </citation>
    <scope>NUCLEOTIDE SEQUENCE [LARGE SCALE GENOMIC DNA]</scope>
    <source>
        <strain evidence="4">UI2</strain>
    </source>
</reference>
<dbReference type="EMBL" id="FXWL01000001">
    <property type="protein sequence ID" value="SMQ65283.1"/>
    <property type="molecule type" value="Genomic_DNA"/>
</dbReference>
<evidence type="ECO:0000256" key="2">
    <source>
        <dbReference type="SAM" id="SignalP"/>
    </source>
</evidence>
<organism evidence="3 4">
    <name type="scientific">Sphingopyxis terrae subsp. ummariensis</name>
    <dbReference type="NCBI Taxonomy" id="429001"/>
    <lineage>
        <taxon>Bacteria</taxon>
        <taxon>Pseudomonadati</taxon>
        <taxon>Pseudomonadota</taxon>
        <taxon>Alphaproteobacteria</taxon>
        <taxon>Sphingomonadales</taxon>
        <taxon>Sphingomonadaceae</taxon>
        <taxon>Sphingopyxis</taxon>
    </lineage>
</organism>
<evidence type="ECO:0000313" key="4">
    <source>
        <dbReference type="Proteomes" id="UP000194469"/>
    </source>
</evidence>
<dbReference type="GeneID" id="303001285"/>
<feature type="signal peptide" evidence="2">
    <location>
        <begin position="1"/>
        <end position="19"/>
    </location>
</feature>
<feature type="region of interest" description="Disordered" evidence="1">
    <location>
        <begin position="17"/>
        <end position="39"/>
    </location>
</feature>
<sequence>MKALIIGVSLLALTPSAWAMSDPASKEPTAEKKEKKEADANRIICRRDRVIGSRLATKETCATAAEWAEMRAEQRRTTERVQTNRPKVSQ</sequence>
<evidence type="ECO:0000313" key="3">
    <source>
        <dbReference type="EMBL" id="SMQ65283.1"/>
    </source>
</evidence>
<evidence type="ECO:0000256" key="1">
    <source>
        <dbReference type="SAM" id="MobiDB-lite"/>
    </source>
</evidence>
<protein>
    <submittedName>
        <fullName evidence="3">Uncharacterized protein</fullName>
    </submittedName>
</protein>
<dbReference type="RefSeq" id="WP_086456364.1">
    <property type="nucleotide sequence ID" value="NZ_FXWL01000001.1"/>
</dbReference>
<name>A0A1Y6EYF0_9SPHN</name>
<feature type="compositionally biased region" description="Basic and acidic residues" evidence="1">
    <location>
        <begin position="24"/>
        <end position="39"/>
    </location>
</feature>
<keyword evidence="2" id="KW-0732">Signal</keyword>
<proteinExistence type="predicted"/>
<feature type="chain" id="PRO_5012328403" evidence="2">
    <location>
        <begin position="20"/>
        <end position="90"/>
    </location>
</feature>
<keyword evidence="4" id="KW-1185">Reference proteome</keyword>
<accession>A0A1Y6EYF0</accession>